<dbReference type="GO" id="GO:0003677">
    <property type="term" value="F:DNA binding"/>
    <property type="evidence" value="ECO:0007669"/>
    <property type="project" value="UniProtKB-KW"/>
</dbReference>
<dbReference type="Gene3D" id="1.10.443.10">
    <property type="entry name" value="Intergrase catalytic core"/>
    <property type="match status" value="1"/>
</dbReference>
<dbReference type="InterPro" id="IPR028259">
    <property type="entry name" value="AP2-like_int_N"/>
</dbReference>
<dbReference type="InterPro" id="IPR010998">
    <property type="entry name" value="Integrase_recombinase_N"/>
</dbReference>
<dbReference type="KEGG" id="mhib:MHIB_05520"/>
<dbReference type="CDD" id="cd01189">
    <property type="entry name" value="INT_ICEBs1_C_like"/>
    <property type="match status" value="1"/>
</dbReference>
<dbReference type="PROSITE" id="PS51898">
    <property type="entry name" value="TYR_RECOMBINASE"/>
    <property type="match status" value="1"/>
</dbReference>
<reference evidence="4 5" key="1">
    <citation type="journal article" date="2019" name="Emerg. Microbes Infect.">
        <title>Comprehensive subspecies identification of 175 nontuberculous mycobacteria species based on 7547 genomic profiles.</title>
        <authorList>
            <person name="Matsumoto Y."/>
            <person name="Kinjo T."/>
            <person name="Motooka D."/>
            <person name="Nabeya D."/>
            <person name="Jung N."/>
            <person name="Uechi K."/>
            <person name="Horii T."/>
            <person name="Iida T."/>
            <person name="Fujita J."/>
            <person name="Nakamura S."/>
        </authorList>
    </citation>
    <scope>NUCLEOTIDE SEQUENCE [LARGE SCALE GENOMIC DNA]</scope>
    <source>
        <strain evidence="4 5">JCM 13571</strain>
    </source>
</reference>
<keyword evidence="5" id="KW-1185">Reference proteome</keyword>
<organism evidence="4 5">
    <name type="scientific">Mycolicibacter hiberniae</name>
    <dbReference type="NCBI Taxonomy" id="29314"/>
    <lineage>
        <taxon>Bacteria</taxon>
        <taxon>Bacillati</taxon>
        <taxon>Actinomycetota</taxon>
        <taxon>Actinomycetes</taxon>
        <taxon>Mycobacteriales</taxon>
        <taxon>Mycobacteriaceae</taxon>
        <taxon>Mycolicibacter</taxon>
    </lineage>
</organism>
<dbReference type="InterPro" id="IPR002104">
    <property type="entry name" value="Integrase_catalytic"/>
</dbReference>
<dbReference type="EMBL" id="AP022609">
    <property type="protein sequence ID" value="BBZ22134.1"/>
    <property type="molecule type" value="Genomic_DNA"/>
</dbReference>
<keyword evidence="2" id="KW-0238">DNA-binding</keyword>
<dbReference type="InterPro" id="IPR050090">
    <property type="entry name" value="Tyrosine_recombinase_XerCD"/>
</dbReference>
<comment type="similarity">
    <text evidence="1">Belongs to the 'phage' integrase family.</text>
</comment>
<dbReference type="PANTHER" id="PTHR30349">
    <property type="entry name" value="PHAGE INTEGRASE-RELATED"/>
    <property type="match status" value="1"/>
</dbReference>
<dbReference type="Proteomes" id="UP000467260">
    <property type="component" value="Chromosome"/>
</dbReference>
<dbReference type="Pfam" id="PF14657">
    <property type="entry name" value="Arm-DNA-bind_4"/>
    <property type="match status" value="1"/>
</dbReference>
<name>A0A7I7WX99_9MYCO</name>
<dbReference type="InterPro" id="IPR011010">
    <property type="entry name" value="DNA_brk_join_enz"/>
</dbReference>
<evidence type="ECO:0000313" key="4">
    <source>
        <dbReference type="EMBL" id="BBZ22134.1"/>
    </source>
</evidence>
<dbReference type="GO" id="GO:0015074">
    <property type="term" value="P:DNA integration"/>
    <property type="evidence" value="ECO:0007669"/>
    <property type="project" value="InterPro"/>
</dbReference>
<evidence type="ECO:0000313" key="5">
    <source>
        <dbReference type="Proteomes" id="UP000467260"/>
    </source>
</evidence>
<dbReference type="InterPro" id="IPR013762">
    <property type="entry name" value="Integrase-like_cat_sf"/>
</dbReference>
<dbReference type="Gene3D" id="1.10.150.130">
    <property type="match status" value="1"/>
</dbReference>
<dbReference type="SUPFAM" id="SSF56349">
    <property type="entry name" value="DNA breaking-rejoining enzymes"/>
    <property type="match status" value="1"/>
</dbReference>
<evidence type="ECO:0000256" key="2">
    <source>
        <dbReference type="ARBA" id="ARBA00023125"/>
    </source>
</evidence>
<protein>
    <submittedName>
        <fullName evidence="4">Uncharacterized protein</fullName>
    </submittedName>
</protein>
<dbReference type="Pfam" id="PF00589">
    <property type="entry name" value="Phage_integrase"/>
    <property type="match status" value="1"/>
</dbReference>
<proteinExistence type="inferred from homology"/>
<dbReference type="GO" id="GO:0006310">
    <property type="term" value="P:DNA recombination"/>
    <property type="evidence" value="ECO:0007669"/>
    <property type="project" value="UniProtKB-KW"/>
</dbReference>
<dbReference type="RefSeq" id="WP_085135487.1">
    <property type="nucleotide sequence ID" value="NZ_AP022609.1"/>
</dbReference>
<evidence type="ECO:0000256" key="3">
    <source>
        <dbReference type="ARBA" id="ARBA00023172"/>
    </source>
</evidence>
<dbReference type="PANTHER" id="PTHR30349:SF64">
    <property type="entry name" value="PROPHAGE INTEGRASE INTD-RELATED"/>
    <property type="match status" value="1"/>
</dbReference>
<dbReference type="OrthoDB" id="1822491at2"/>
<evidence type="ECO:0000256" key="1">
    <source>
        <dbReference type="ARBA" id="ARBA00008857"/>
    </source>
</evidence>
<keyword evidence="3" id="KW-0233">DNA recombination</keyword>
<accession>A0A7I7WX99</accession>
<gene>
    <name evidence="4" type="ORF">MHIB_05520</name>
</gene>
<sequence length="390" mass="42408">MATISKYETSSGATRYRVRYRTPDRRQTDKRGFTTKREAEAFAATVEVSKLKGEYVAPALGKITVGELGPGWLKRQKGVMKPSAFHSVESAWRVHVEPRWARKQIAEIAYSDVQAWIAELATQRKATLVITAYSVLARILDDAVRDRRLAANPARGVKLPTRTRRKNLYLTAAQLHALAGEAGRYGSLVLLLGTAGLRWGEAAALRASDIDFLKRRVVLHENAVAVGSKVHVGTLKSGKSRTVVLPAFVVDELAKTCRGKGRDELLWPSRSGGHLGPPSSHDSWLSGAVDRCITAADKARAEEIKASDDGQAVTPVFPRVTAHALRHTAASLSISAGANVKVVQRMLGHASAAMTLDVYADLFDDDLTAVADKLDESVGKMWARRPAEGE</sequence>
<dbReference type="AlphaFoldDB" id="A0A7I7WX99"/>